<comment type="caution">
    <text evidence="1">The sequence shown here is derived from an EMBL/GenBank/DDBJ whole genome shotgun (WGS) entry which is preliminary data.</text>
</comment>
<dbReference type="RefSeq" id="WP_142853250.1">
    <property type="nucleotide sequence ID" value="NZ_FXWW01000001.1"/>
</dbReference>
<gene>
    <name evidence="1" type="ORF">FIL88_08160</name>
</gene>
<evidence type="ECO:0000313" key="2">
    <source>
        <dbReference type="Proteomes" id="UP000315816"/>
    </source>
</evidence>
<dbReference type="EMBL" id="VICH01000004">
    <property type="protein sequence ID" value="TQV69506.1"/>
    <property type="molecule type" value="Genomic_DNA"/>
</dbReference>
<organism evidence="1 2">
    <name type="scientific">Aliiroseovarius halocynthiae</name>
    <dbReference type="NCBI Taxonomy" id="985055"/>
    <lineage>
        <taxon>Bacteria</taxon>
        <taxon>Pseudomonadati</taxon>
        <taxon>Pseudomonadota</taxon>
        <taxon>Alphaproteobacteria</taxon>
        <taxon>Rhodobacterales</taxon>
        <taxon>Paracoccaceae</taxon>
        <taxon>Aliiroseovarius</taxon>
    </lineage>
</organism>
<proteinExistence type="predicted"/>
<name>A0A545SX22_9RHOB</name>
<dbReference type="Proteomes" id="UP000315816">
    <property type="component" value="Unassembled WGS sequence"/>
</dbReference>
<sequence length="285" mass="32360">MKHFDKKAVKILLDAHWKSGWLDKTAVGASDDDILYAKSKGYWFDPIRTDHDDLVLKLARARREITPKEVGDAFLASLSSRRLELRSALGSFAFARQFPDHKMSPSEIRTVPSGAVQCQVCGHYGFNEPQAEDLNVLNFERHKWGGVRHDDVIYAWFDLSQFRREPQISPTKADVEIFQTILGIAANLPDDASPSVLARELREAVKSNLDERRVLIEILSMAGVLKPRNRPSYDREFVNPSQRQHTGQHNNDWGYPAIWWRGSDGVNASALAVFFPDIEFAEKQG</sequence>
<protein>
    <submittedName>
        <fullName evidence="1">Uncharacterized protein</fullName>
    </submittedName>
</protein>
<accession>A0A545SX22</accession>
<dbReference type="AlphaFoldDB" id="A0A545SX22"/>
<dbReference type="OrthoDB" id="2730767at2"/>
<evidence type="ECO:0000313" key="1">
    <source>
        <dbReference type="EMBL" id="TQV69506.1"/>
    </source>
</evidence>
<keyword evidence="2" id="KW-1185">Reference proteome</keyword>
<reference evidence="1 2" key="1">
    <citation type="submission" date="2019-06" db="EMBL/GenBank/DDBJ databases">
        <title>A novel species of marine bacteria.</title>
        <authorList>
            <person name="Wang Y."/>
        </authorList>
    </citation>
    <scope>NUCLEOTIDE SEQUENCE [LARGE SCALE GENOMIC DNA]</scope>
    <source>
        <strain evidence="1 2">MA1-10</strain>
    </source>
</reference>